<evidence type="ECO:0000259" key="7">
    <source>
        <dbReference type="Pfam" id="PF11262"/>
    </source>
</evidence>
<feature type="region of interest" description="Disordered" evidence="6">
    <location>
        <begin position="1"/>
        <end position="73"/>
    </location>
</feature>
<organism evidence="10 11">
    <name type="scientific">Babesia caballi</name>
    <dbReference type="NCBI Taxonomy" id="5871"/>
    <lineage>
        <taxon>Eukaryota</taxon>
        <taxon>Sar</taxon>
        <taxon>Alveolata</taxon>
        <taxon>Apicomplexa</taxon>
        <taxon>Aconoidasida</taxon>
        <taxon>Piroplasmida</taxon>
        <taxon>Babesiidae</taxon>
        <taxon>Babesia</taxon>
    </lineage>
</organism>
<keyword evidence="5" id="KW-0175">Coiled coil</keyword>
<dbReference type="PANTHER" id="PTHR21597">
    <property type="entry name" value="THO2 PROTEIN"/>
    <property type="match status" value="1"/>
</dbReference>
<comment type="subcellular location">
    <subcellularLocation>
        <location evidence="1">Nucleus</location>
    </subcellularLocation>
</comment>
<evidence type="ECO:0000256" key="2">
    <source>
        <dbReference type="ARBA" id="ARBA00007857"/>
    </source>
</evidence>
<keyword evidence="4" id="KW-0539">Nucleus</keyword>
<evidence type="ECO:0000259" key="9">
    <source>
        <dbReference type="Pfam" id="PF16134"/>
    </source>
</evidence>
<reference evidence="10 11" key="1">
    <citation type="submission" date="2021-06" db="EMBL/GenBank/DDBJ databases">
        <title>Genome sequence of Babesia caballi.</title>
        <authorList>
            <person name="Yamagishi J."/>
            <person name="Kidaka T."/>
            <person name="Ochi A."/>
        </authorList>
    </citation>
    <scope>NUCLEOTIDE SEQUENCE [LARGE SCALE GENOMIC DNA]</scope>
    <source>
        <strain evidence="10">USDA-D6B2</strain>
    </source>
</reference>
<dbReference type="InterPro" id="IPR021418">
    <property type="entry name" value="THO_THOC2_C"/>
</dbReference>
<dbReference type="GO" id="GO:0003729">
    <property type="term" value="F:mRNA binding"/>
    <property type="evidence" value="ECO:0007669"/>
    <property type="project" value="TreeGrafter"/>
</dbReference>
<accession>A0AAV4LPB1</accession>
<dbReference type="GO" id="GO:0000445">
    <property type="term" value="C:THO complex part of transcription export complex"/>
    <property type="evidence" value="ECO:0007669"/>
    <property type="project" value="TreeGrafter"/>
</dbReference>
<evidence type="ECO:0000313" key="10">
    <source>
        <dbReference type="EMBL" id="GIX61906.1"/>
    </source>
</evidence>
<dbReference type="Proteomes" id="UP001497744">
    <property type="component" value="Unassembled WGS sequence"/>
</dbReference>
<name>A0AAV4LPB1_BABCB</name>
<protein>
    <recommendedName>
        <fullName evidence="3">THO complex subunit 2</fullName>
    </recommendedName>
</protein>
<dbReference type="InterPro" id="IPR040007">
    <property type="entry name" value="Tho2"/>
</dbReference>
<evidence type="ECO:0000256" key="5">
    <source>
        <dbReference type="SAM" id="Coils"/>
    </source>
</evidence>
<comment type="caution">
    <text evidence="10">The sequence shown here is derived from an EMBL/GenBank/DDBJ whole genome shotgun (WGS) entry which is preliminary data.</text>
</comment>
<feature type="domain" description="THO complex subunit 2 N-terminal" evidence="9">
    <location>
        <begin position="100"/>
        <end position="258"/>
    </location>
</feature>
<dbReference type="EMBL" id="BPLF01000001">
    <property type="protein sequence ID" value="GIX61906.1"/>
    <property type="molecule type" value="Genomic_DNA"/>
</dbReference>
<proteinExistence type="inferred from homology"/>
<gene>
    <name evidence="10" type="ORF">BcabD6B2_13410</name>
</gene>
<feature type="compositionally biased region" description="Low complexity" evidence="6">
    <location>
        <begin position="41"/>
        <end position="51"/>
    </location>
</feature>
<dbReference type="PANTHER" id="PTHR21597:SF0">
    <property type="entry name" value="THO COMPLEX SUBUNIT 2"/>
    <property type="match status" value="1"/>
</dbReference>
<dbReference type="Pfam" id="PF16134">
    <property type="entry name" value="THOC2_N"/>
    <property type="match status" value="1"/>
</dbReference>
<dbReference type="GO" id="GO:0006397">
    <property type="term" value="P:mRNA processing"/>
    <property type="evidence" value="ECO:0007669"/>
    <property type="project" value="InterPro"/>
</dbReference>
<feature type="coiled-coil region" evidence="5">
    <location>
        <begin position="1096"/>
        <end position="1130"/>
    </location>
</feature>
<comment type="similarity">
    <text evidence="2">Belongs to the THOC2 family.</text>
</comment>
<dbReference type="RefSeq" id="XP_067713977.1">
    <property type="nucleotide sequence ID" value="XM_067857876.1"/>
</dbReference>
<evidence type="ECO:0000313" key="11">
    <source>
        <dbReference type="Proteomes" id="UP001497744"/>
    </source>
</evidence>
<evidence type="ECO:0000256" key="1">
    <source>
        <dbReference type="ARBA" id="ARBA00004123"/>
    </source>
</evidence>
<dbReference type="InterPro" id="IPR021726">
    <property type="entry name" value="THO_THOC2_N"/>
</dbReference>
<dbReference type="GeneID" id="94193389"/>
<dbReference type="Pfam" id="PF11732">
    <property type="entry name" value="Thoc2"/>
    <property type="match status" value="1"/>
</dbReference>
<feature type="domain" description="THO complex subunitTHOC2 C-terminal" evidence="7">
    <location>
        <begin position="1054"/>
        <end position="1361"/>
    </location>
</feature>
<evidence type="ECO:0000256" key="6">
    <source>
        <dbReference type="SAM" id="MobiDB-lite"/>
    </source>
</evidence>
<feature type="domain" description="THO complex subunitTHOC2 N-terminal" evidence="8">
    <location>
        <begin position="726"/>
        <end position="773"/>
    </location>
</feature>
<evidence type="ECO:0000256" key="3">
    <source>
        <dbReference type="ARBA" id="ARBA00019596"/>
    </source>
</evidence>
<evidence type="ECO:0000259" key="8">
    <source>
        <dbReference type="Pfam" id="PF11732"/>
    </source>
</evidence>
<dbReference type="InterPro" id="IPR032302">
    <property type="entry name" value="THOC2_N"/>
</dbReference>
<dbReference type="Pfam" id="PF11262">
    <property type="entry name" value="Tho2"/>
    <property type="match status" value="1"/>
</dbReference>
<feature type="region of interest" description="Disordered" evidence="6">
    <location>
        <begin position="434"/>
        <end position="484"/>
    </location>
</feature>
<dbReference type="GO" id="GO:0006406">
    <property type="term" value="P:mRNA export from nucleus"/>
    <property type="evidence" value="ECO:0007669"/>
    <property type="project" value="InterPro"/>
</dbReference>
<feature type="compositionally biased region" description="Polar residues" evidence="6">
    <location>
        <begin position="470"/>
        <end position="481"/>
    </location>
</feature>
<sequence>MEGSSALSGGTPRDGKRPAEDGDRPGRAAQSRVAGAKRPKASSPSQKAASEPRCKTAGATNGDEGHDSGSDRAVGQHNLELRAFLDSPAGELDQGQVFHLVRSVSNGDLLPAAAANALKKKFADVAPDSPVSFLILDCVNFMLEDSGSRQNLEVLLASLEHVGLLTAREIVAVIDAHKLDGCGYSAGLTTIAIRERTRNHFVLKTYGLWRECSVGFDLLQQVLYHQNWDAGDHDAIARLRDSVKDIAGQYALCPTRILYELIAWCSWYDGDAVLSVLRQYPQGRVDEVLRLMLAQRAALKREYQTVKKQYWRIPGTIGIYFPKLCARLLVEGFLDLSRLYGFLEPTDANLAGLRTHFVRVATRKPVKLDRGPIPVTCLMPLANCSPGDSALPQMLAVARAGRMRSRALLDTTTISTAREMINARYAKLADALDGDSASKDGADGPAAEAQPSKASPDQRTVRESAASAETPGSTPDSGQEGSDTRPVDLAMYSFLESDTYNYVRDHIFALECDKLSILSHLIDCAPDLSSKAWRLSKQLLGHLTLTVKFPVILSGAVSKALCRLIRRVIANHKAAGDLGAGLSGLELLLRLIGPGIYIDLVCFSDVIKFLELCLDAHCGRVCTWVWMYVLPALALVVEGNCQMSDRLWNLLSRLPASKRYGIYKRYVSKVLDARRHPDEAWALMVRVAHNGALVKTRSIFKRVTATMLKTTKSASVRGNVSIVSGLASVDPFAVAHTIISQCEMFENLVPPLSEVGKYFGHLACDVFFFMLCANQNHVCFRSTSETDDLGRSKRLMVNAQLAARFFRRHVDVDLAPLLVGALTVFLRSMAIQRLDVVPCTASANEASPPEFSTRPVALKPIEMATKVSYPDNLAQGWLALEYVCKLLELAGGVPQLAEAHALTTDQLNAQGGGVLLRGEIMTHDPDDEICGMTSRECLAKIILRPLFCHSLLFFCGKMRQEVLYDSDFRAGVISLCATVDQLQKVALQLLEFREAVEVILNRGSEAGSPPVIPFSFPTFAELRRFWEEANALYLCHLSTRVPDTLSGTLSHAAFKPGFLKFVLSVHLSDIWMPTEQYHKTLQRLEGWIKDAGSAHSSGAHRRLKKLRSRHQALEREMRQQEAHVAATKARFAEVLSDGWLTPEAQIGPGVTIAFLKHCIMPRVFVNEVEAACCGRLVDLMLQNRLDCFNFFDFSNCWTKMLMSMVRCCTEREAPLLAIFVNHAFSVIRQWSKSAAEFEAMTQGHPCFCTTFKYIPDKALTHQQLLGGIRKWEGRILRALSYALVLHISEPEGGSDPGAAPVPTPTWIDQKGAVVFLARCHESFPITAASGKRVLSGLRSVVENAQKHGWKDVVVAASTLVKTFEKYERENKWL</sequence>
<feature type="compositionally biased region" description="Basic and acidic residues" evidence="6">
    <location>
        <begin position="13"/>
        <end position="26"/>
    </location>
</feature>
<evidence type="ECO:0000256" key="4">
    <source>
        <dbReference type="ARBA" id="ARBA00023242"/>
    </source>
</evidence>
<keyword evidence="11" id="KW-1185">Reference proteome</keyword>